<evidence type="ECO:0000313" key="1">
    <source>
        <dbReference type="EMBL" id="MFC5429353.1"/>
    </source>
</evidence>
<reference evidence="2" key="1">
    <citation type="journal article" date="2019" name="Int. J. Syst. Evol. Microbiol.">
        <title>The Global Catalogue of Microorganisms (GCM) 10K type strain sequencing project: providing services to taxonomists for standard genome sequencing and annotation.</title>
        <authorList>
            <consortium name="The Broad Institute Genomics Platform"/>
            <consortium name="The Broad Institute Genome Sequencing Center for Infectious Disease"/>
            <person name="Wu L."/>
            <person name="Ma J."/>
        </authorList>
    </citation>
    <scope>NUCLEOTIDE SEQUENCE [LARGE SCALE GENOMIC DNA]</scope>
    <source>
        <strain evidence="2">CCUG 56042</strain>
    </source>
</reference>
<sequence length="70" mass="7622">MQVGSIVRSVHIAVPQGARGIVMRILGDMAMVTWYDGEPGASKQLNTEPFFLEDLIDTGEQVRPVGSLVH</sequence>
<evidence type="ECO:0008006" key="3">
    <source>
        <dbReference type="Google" id="ProtNLM"/>
    </source>
</evidence>
<name>A0ABW0J8E7_9BURK</name>
<keyword evidence="2" id="KW-1185">Reference proteome</keyword>
<evidence type="ECO:0000313" key="2">
    <source>
        <dbReference type="Proteomes" id="UP001596103"/>
    </source>
</evidence>
<gene>
    <name evidence="1" type="ORF">ACFPTO_11150</name>
</gene>
<dbReference type="Proteomes" id="UP001596103">
    <property type="component" value="Unassembled WGS sequence"/>
</dbReference>
<organism evidence="1 2">
    <name type="scientific">Paraburkholderia denitrificans</name>
    <dbReference type="NCBI Taxonomy" id="694025"/>
    <lineage>
        <taxon>Bacteria</taxon>
        <taxon>Pseudomonadati</taxon>
        <taxon>Pseudomonadota</taxon>
        <taxon>Betaproteobacteria</taxon>
        <taxon>Burkholderiales</taxon>
        <taxon>Burkholderiaceae</taxon>
        <taxon>Paraburkholderia</taxon>
    </lineage>
</organism>
<dbReference type="EMBL" id="JBHSMP010000013">
    <property type="protein sequence ID" value="MFC5429353.1"/>
    <property type="molecule type" value="Genomic_DNA"/>
</dbReference>
<accession>A0ABW0J8E7</accession>
<proteinExistence type="predicted"/>
<dbReference type="RefSeq" id="WP_377711418.1">
    <property type="nucleotide sequence ID" value="NZ_JBHSMP010000013.1"/>
</dbReference>
<protein>
    <recommendedName>
        <fullName evidence="3">DUF2158 domain-containing protein</fullName>
    </recommendedName>
</protein>
<comment type="caution">
    <text evidence="1">The sequence shown here is derived from an EMBL/GenBank/DDBJ whole genome shotgun (WGS) entry which is preliminary data.</text>
</comment>